<dbReference type="RefSeq" id="WP_079683464.1">
    <property type="nucleotide sequence ID" value="NZ_FUYQ01000012.1"/>
</dbReference>
<feature type="domain" description="HTH araC/xylS-type" evidence="4">
    <location>
        <begin position="199"/>
        <end position="297"/>
    </location>
</feature>
<name>A0A1T5CJE6_9BACT</name>
<evidence type="ECO:0000256" key="2">
    <source>
        <dbReference type="ARBA" id="ARBA00023125"/>
    </source>
</evidence>
<dbReference type="GO" id="GO:0003700">
    <property type="term" value="F:DNA-binding transcription factor activity"/>
    <property type="evidence" value="ECO:0007669"/>
    <property type="project" value="InterPro"/>
</dbReference>
<proteinExistence type="predicted"/>
<evidence type="ECO:0000259" key="4">
    <source>
        <dbReference type="PROSITE" id="PS01124"/>
    </source>
</evidence>
<dbReference type="PANTHER" id="PTHR43280">
    <property type="entry name" value="ARAC-FAMILY TRANSCRIPTIONAL REGULATOR"/>
    <property type="match status" value="1"/>
</dbReference>
<evidence type="ECO:0000313" key="5">
    <source>
        <dbReference type="EMBL" id="SKB59569.1"/>
    </source>
</evidence>
<evidence type="ECO:0000313" key="6">
    <source>
        <dbReference type="Proteomes" id="UP000190852"/>
    </source>
</evidence>
<dbReference type="Proteomes" id="UP000190852">
    <property type="component" value="Unassembled WGS sequence"/>
</dbReference>
<evidence type="ECO:0000256" key="1">
    <source>
        <dbReference type="ARBA" id="ARBA00023015"/>
    </source>
</evidence>
<dbReference type="Pfam" id="PF12833">
    <property type="entry name" value="HTH_18"/>
    <property type="match status" value="1"/>
</dbReference>
<dbReference type="InterPro" id="IPR018060">
    <property type="entry name" value="HTH_AraC"/>
</dbReference>
<gene>
    <name evidence="5" type="ORF">SAMN05660349_01953</name>
</gene>
<reference evidence="6" key="1">
    <citation type="submission" date="2017-02" db="EMBL/GenBank/DDBJ databases">
        <authorList>
            <person name="Varghese N."/>
            <person name="Submissions S."/>
        </authorList>
    </citation>
    <scope>NUCLEOTIDE SEQUENCE [LARGE SCALE GENOMIC DNA]</scope>
    <source>
        <strain evidence="6">DSM 24967</strain>
    </source>
</reference>
<accession>A0A1T5CJE6</accession>
<dbReference type="EMBL" id="FUYQ01000012">
    <property type="protein sequence ID" value="SKB59569.1"/>
    <property type="molecule type" value="Genomic_DNA"/>
</dbReference>
<dbReference type="InterPro" id="IPR009057">
    <property type="entry name" value="Homeodomain-like_sf"/>
</dbReference>
<protein>
    <submittedName>
        <fullName evidence="5">AraC-type DNA-binding protein</fullName>
    </submittedName>
</protein>
<dbReference type="SUPFAM" id="SSF46689">
    <property type="entry name" value="Homeodomain-like"/>
    <property type="match status" value="1"/>
</dbReference>
<dbReference type="SMART" id="SM00342">
    <property type="entry name" value="HTH_ARAC"/>
    <property type="match status" value="1"/>
</dbReference>
<keyword evidence="1" id="KW-0805">Transcription regulation</keyword>
<keyword evidence="2 5" id="KW-0238">DNA-binding</keyword>
<dbReference type="AlphaFoldDB" id="A0A1T5CJE6"/>
<organism evidence="5 6">
    <name type="scientific">Parabacteroides chartae</name>
    <dbReference type="NCBI Taxonomy" id="1037355"/>
    <lineage>
        <taxon>Bacteria</taxon>
        <taxon>Pseudomonadati</taxon>
        <taxon>Bacteroidota</taxon>
        <taxon>Bacteroidia</taxon>
        <taxon>Bacteroidales</taxon>
        <taxon>Tannerellaceae</taxon>
        <taxon>Parabacteroides</taxon>
    </lineage>
</organism>
<keyword evidence="6" id="KW-1185">Reference proteome</keyword>
<dbReference type="PROSITE" id="PS01124">
    <property type="entry name" value="HTH_ARAC_FAMILY_2"/>
    <property type="match status" value="1"/>
</dbReference>
<dbReference type="Gene3D" id="1.10.10.60">
    <property type="entry name" value="Homeodomain-like"/>
    <property type="match status" value="1"/>
</dbReference>
<sequence>MKGKIHIKNISELLPSGTSPTDIRVKINCTTIDSTDVLSQFSVPLYLNASIAILVLSGNATACINYKFHKVVPDTLLLLSASHMFNFDNCSADFKCICLFVSKDFMDDMDSTDMIYKRIKYGVRMFNMPVLRISNHQSELLYKRITSVNDAIEDAEHLYHKEIILNCLFGFYLDLSNMIDRTSCLETEANLTRYESIIKSFIELLVANYRKEHKVDFYSSRLNISDHYLIHIVKRITGQTVTDFIYEMLYSDARTLLMHSKLSIQEITSLLHFSDQSSFGKFFKRKAGLSPIDFRKQIK</sequence>
<evidence type="ECO:0000256" key="3">
    <source>
        <dbReference type="ARBA" id="ARBA00023163"/>
    </source>
</evidence>
<dbReference type="PANTHER" id="PTHR43280:SF32">
    <property type="entry name" value="TRANSCRIPTIONAL REGULATORY PROTEIN"/>
    <property type="match status" value="1"/>
</dbReference>
<keyword evidence="3" id="KW-0804">Transcription</keyword>
<dbReference type="GO" id="GO:0043565">
    <property type="term" value="F:sequence-specific DNA binding"/>
    <property type="evidence" value="ECO:0007669"/>
    <property type="project" value="InterPro"/>
</dbReference>